<dbReference type="EMBL" id="LWCI01000129">
    <property type="protein sequence ID" value="KZS60290.1"/>
    <property type="molecule type" value="Genomic_DNA"/>
</dbReference>
<dbReference type="GO" id="GO:0009103">
    <property type="term" value="P:lipopolysaccharide biosynthetic process"/>
    <property type="evidence" value="ECO:0007669"/>
    <property type="project" value="TreeGrafter"/>
</dbReference>
<feature type="transmembrane region" description="Helical" evidence="9">
    <location>
        <begin position="270"/>
        <end position="288"/>
    </location>
</feature>
<evidence type="ECO:0000256" key="4">
    <source>
        <dbReference type="ARBA" id="ARBA00022692"/>
    </source>
</evidence>
<dbReference type="SUPFAM" id="SSF52266">
    <property type="entry name" value="SGNH hydrolase"/>
    <property type="match status" value="1"/>
</dbReference>
<keyword evidence="2" id="KW-1003">Cell membrane</keyword>
<evidence type="ECO:0000256" key="9">
    <source>
        <dbReference type="SAM" id="Phobius"/>
    </source>
</evidence>
<name>A0A163YC37_9MYCO</name>
<feature type="transmembrane region" description="Helical" evidence="9">
    <location>
        <begin position="229"/>
        <end position="249"/>
    </location>
</feature>
<dbReference type="Proteomes" id="UP000077342">
    <property type="component" value="Unassembled WGS sequence"/>
</dbReference>
<evidence type="ECO:0000259" key="11">
    <source>
        <dbReference type="Pfam" id="PF19040"/>
    </source>
</evidence>
<protein>
    <recommendedName>
        <fullName evidence="14">Acyltransferase</fullName>
    </recommendedName>
</protein>
<evidence type="ECO:0000256" key="7">
    <source>
        <dbReference type="ARBA" id="ARBA00023315"/>
    </source>
</evidence>
<feature type="domain" description="Acyltransferase 3" evidence="10">
    <location>
        <begin position="20"/>
        <end position="376"/>
    </location>
</feature>
<dbReference type="GO" id="GO:0005886">
    <property type="term" value="C:plasma membrane"/>
    <property type="evidence" value="ECO:0007669"/>
    <property type="project" value="UniProtKB-SubCell"/>
</dbReference>
<feature type="transmembrane region" description="Helical" evidence="9">
    <location>
        <begin position="21"/>
        <end position="40"/>
    </location>
</feature>
<feature type="region of interest" description="Disordered" evidence="8">
    <location>
        <begin position="433"/>
        <end position="456"/>
    </location>
</feature>
<reference evidence="13" key="1">
    <citation type="submission" date="2016-04" db="EMBL/GenBank/DDBJ databases">
        <authorList>
            <person name="Strapagiel D."/>
            <person name="Borowka P."/>
            <person name="Marciniak B."/>
            <person name="Bakula Z."/>
            <person name="Van Ingen J."/>
            <person name="Safianowska A."/>
            <person name="Dziadek J."/>
            <person name="Jagielski T."/>
        </authorList>
    </citation>
    <scope>NUCLEOTIDE SEQUENCE [LARGE SCALE GENOMIC DNA]</scope>
    <source>
        <strain evidence="13">1010001458</strain>
    </source>
</reference>
<keyword evidence="6 9" id="KW-0472">Membrane</keyword>
<dbReference type="InterPro" id="IPR036514">
    <property type="entry name" value="SGNH_hydro_sf"/>
</dbReference>
<dbReference type="Pfam" id="PF19040">
    <property type="entry name" value="SGNH"/>
    <property type="match status" value="1"/>
</dbReference>
<sequence length="670" mass="73097">MRRAGRRAVPDRPERHGGIPALDGLRAIAVALVLAGHGGIPGMGGGFIGVDIFFVLSGFLITSLLLNELRHTGRISLTAFWIRRARRLLPALVLMVLTVTAVREFLPYQALTGLRSDAIAAFLWMANWRFVAQKTDYFTQGAPPSPLQHTWSLGVEEQYYIAWPLLLIAVALLLAARAKRYFAKTTVGHVRFAAFVIATLGALVSAAAAIVFVSAATRDRIYFGTDTRAQALLIGAAASALLVGDWAALNRGWCLVRSRWGRRMARLLPVIGLAGLAAMTHFATGSIVEFRHGLLLAVAVAAVLVVAPVALEQRGAVARLLAWRPLVWLGTISYGIYLWHWPIFLTLNGERTGWTGFQLFGVRCAATVALAAASWWLIEQPIRRWRPSGVPLLPLAAATVATAAAATMLVVPVATGPGLREVGLPPGVSAVAAVSPSPPGAGHSGPNPGPRDRNRPFTVSVFGDSIGWTMMHYLPPTPGFRFVDHTVIGCSLVRGTPYRYIGQTLEQRPECDGWPSRWSTQISQDQPDVALLIIGRWETVDRVNEGKWTHIGDPTFDEYLNFELQRALNIVGSSGVRVMVATVPYSRGGEKPDGRLYPEDQPDRVNQWNTMLRNAVRDHPNVGIIDLNKKLCPDGVYTAKVDGIQVRSDGVHLTPEGVKWLLPWLEESLR</sequence>
<evidence type="ECO:0000259" key="10">
    <source>
        <dbReference type="Pfam" id="PF01757"/>
    </source>
</evidence>
<accession>A0A163YC37</accession>
<evidence type="ECO:0000256" key="3">
    <source>
        <dbReference type="ARBA" id="ARBA00022679"/>
    </source>
</evidence>
<evidence type="ECO:0000256" key="1">
    <source>
        <dbReference type="ARBA" id="ARBA00004651"/>
    </source>
</evidence>
<feature type="transmembrane region" description="Helical" evidence="9">
    <location>
        <begin position="323"/>
        <end position="340"/>
    </location>
</feature>
<dbReference type="Gene3D" id="3.40.50.1110">
    <property type="entry name" value="SGNH hydrolase"/>
    <property type="match status" value="1"/>
</dbReference>
<evidence type="ECO:0000256" key="8">
    <source>
        <dbReference type="SAM" id="MobiDB-lite"/>
    </source>
</evidence>
<evidence type="ECO:0000256" key="5">
    <source>
        <dbReference type="ARBA" id="ARBA00022989"/>
    </source>
</evidence>
<dbReference type="InterPro" id="IPR050879">
    <property type="entry name" value="Acyltransferase_3"/>
</dbReference>
<comment type="subcellular location">
    <subcellularLocation>
        <location evidence="1">Cell membrane</location>
        <topology evidence="1">Multi-pass membrane protein</topology>
    </subcellularLocation>
</comment>
<comment type="caution">
    <text evidence="12">The sequence shown here is derived from an EMBL/GenBank/DDBJ whole genome shotgun (WGS) entry which is preliminary data.</text>
</comment>
<evidence type="ECO:0000256" key="6">
    <source>
        <dbReference type="ARBA" id="ARBA00023136"/>
    </source>
</evidence>
<feature type="transmembrane region" description="Helical" evidence="9">
    <location>
        <begin position="190"/>
        <end position="217"/>
    </location>
</feature>
<keyword evidence="4 9" id="KW-0812">Transmembrane</keyword>
<keyword evidence="3" id="KW-0808">Transferase</keyword>
<evidence type="ECO:0008006" key="14">
    <source>
        <dbReference type="Google" id="ProtNLM"/>
    </source>
</evidence>
<gene>
    <name evidence="12" type="ORF">A4G28_14400</name>
</gene>
<feature type="transmembrane region" description="Helical" evidence="9">
    <location>
        <begin position="294"/>
        <end position="311"/>
    </location>
</feature>
<feature type="transmembrane region" description="Helical" evidence="9">
    <location>
        <begin position="46"/>
        <end position="67"/>
    </location>
</feature>
<proteinExistence type="predicted"/>
<dbReference type="PANTHER" id="PTHR23028:SF53">
    <property type="entry name" value="ACYL_TRANSF_3 DOMAIN-CONTAINING PROTEIN"/>
    <property type="match status" value="1"/>
</dbReference>
<evidence type="ECO:0000256" key="2">
    <source>
        <dbReference type="ARBA" id="ARBA00022475"/>
    </source>
</evidence>
<dbReference type="Pfam" id="PF01757">
    <property type="entry name" value="Acyl_transf_3"/>
    <property type="match status" value="1"/>
</dbReference>
<dbReference type="InterPro" id="IPR002656">
    <property type="entry name" value="Acyl_transf_3_dom"/>
</dbReference>
<dbReference type="RefSeq" id="WP_075511936.1">
    <property type="nucleotide sequence ID" value="NZ_CP089224.1"/>
</dbReference>
<feature type="transmembrane region" description="Helical" evidence="9">
    <location>
        <begin position="360"/>
        <end position="378"/>
    </location>
</feature>
<feature type="transmembrane region" description="Helical" evidence="9">
    <location>
        <begin position="160"/>
        <end position="178"/>
    </location>
</feature>
<keyword evidence="5 9" id="KW-1133">Transmembrane helix</keyword>
<dbReference type="AlphaFoldDB" id="A0A163YC37"/>
<organism evidence="12 13">
    <name type="scientific">Mycobacterium ostraviense</name>
    <dbReference type="NCBI Taxonomy" id="2738409"/>
    <lineage>
        <taxon>Bacteria</taxon>
        <taxon>Bacillati</taxon>
        <taxon>Actinomycetota</taxon>
        <taxon>Actinomycetes</taxon>
        <taxon>Mycobacteriales</taxon>
        <taxon>Mycobacteriaceae</taxon>
        <taxon>Mycobacterium</taxon>
    </lineage>
</organism>
<evidence type="ECO:0000313" key="13">
    <source>
        <dbReference type="Proteomes" id="UP000077342"/>
    </source>
</evidence>
<keyword evidence="7" id="KW-0012">Acyltransferase</keyword>
<dbReference type="GO" id="GO:0016747">
    <property type="term" value="F:acyltransferase activity, transferring groups other than amino-acyl groups"/>
    <property type="evidence" value="ECO:0007669"/>
    <property type="project" value="InterPro"/>
</dbReference>
<dbReference type="InterPro" id="IPR043968">
    <property type="entry name" value="SGNH"/>
</dbReference>
<feature type="domain" description="SGNH" evidence="11">
    <location>
        <begin position="455"/>
        <end position="663"/>
    </location>
</feature>
<feature type="transmembrane region" description="Helical" evidence="9">
    <location>
        <begin position="88"/>
        <end position="106"/>
    </location>
</feature>
<keyword evidence="13" id="KW-1185">Reference proteome</keyword>
<dbReference type="PANTHER" id="PTHR23028">
    <property type="entry name" value="ACETYLTRANSFERASE"/>
    <property type="match status" value="1"/>
</dbReference>
<feature type="transmembrane region" description="Helical" evidence="9">
    <location>
        <begin position="390"/>
        <end position="411"/>
    </location>
</feature>
<evidence type="ECO:0000313" key="12">
    <source>
        <dbReference type="EMBL" id="KZS60290.1"/>
    </source>
</evidence>
<feature type="compositionally biased region" description="Low complexity" evidence="8">
    <location>
        <begin position="433"/>
        <end position="446"/>
    </location>
</feature>